<dbReference type="SMART" id="SM01294">
    <property type="entry name" value="PKS_PP_betabranch"/>
    <property type="match status" value="1"/>
</dbReference>
<dbReference type="InterPro" id="IPR009081">
    <property type="entry name" value="PP-bd_ACP"/>
</dbReference>
<dbReference type="Pfam" id="PF00550">
    <property type="entry name" value="PP-binding"/>
    <property type="match status" value="1"/>
</dbReference>
<protein>
    <recommendedName>
        <fullName evidence="5">Carrier domain-containing protein</fullName>
    </recommendedName>
</protein>
<evidence type="ECO:0000256" key="1">
    <source>
        <dbReference type="ARBA" id="ARBA00022450"/>
    </source>
</evidence>
<dbReference type="PANTHER" id="PTHR43775:SF51">
    <property type="entry name" value="INACTIVE PHENOLPHTHIOCEROL SYNTHESIS POLYKETIDE SYNTHASE TYPE I PKS1-RELATED"/>
    <property type="match status" value="1"/>
</dbReference>
<evidence type="ECO:0000256" key="2">
    <source>
        <dbReference type="ARBA" id="ARBA00022553"/>
    </source>
</evidence>
<dbReference type="InterPro" id="IPR050091">
    <property type="entry name" value="PKS_NRPS_Biosynth_Enz"/>
</dbReference>
<dbReference type="SUPFAM" id="SSF47336">
    <property type="entry name" value="ACP-like"/>
    <property type="match status" value="1"/>
</dbReference>
<organism evidence="6">
    <name type="scientific">Streptomyces haneummycinicus</name>
    <dbReference type="NCBI Taxonomy" id="3074435"/>
    <lineage>
        <taxon>Bacteria</taxon>
        <taxon>Bacillati</taxon>
        <taxon>Actinomycetota</taxon>
        <taxon>Actinomycetes</taxon>
        <taxon>Kitasatosporales</taxon>
        <taxon>Streptomycetaceae</taxon>
        <taxon>Streptomyces</taxon>
    </lineage>
</organism>
<reference evidence="6" key="1">
    <citation type="submission" date="2024-06" db="EMBL/GenBank/DDBJ databases">
        <authorList>
            <consortium name="consrtm"/>
            <person name="Uemura M."/>
            <person name="Terahara T."/>
        </authorList>
    </citation>
    <scope>NUCLEOTIDE SEQUENCE</scope>
    <source>
        <strain evidence="6">KM77-8</strain>
    </source>
</reference>
<dbReference type="SMART" id="SM00823">
    <property type="entry name" value="PKS_PP"/>
    <property type="match status" value="1"/>
</dbReference>
<reference evidence="6" key="2">
    <citation type="submission" date="2024-07" db="EMBL/GenBank/DDBJ databases">
        <title>Streptomyces haneummycinica sp. nov., a new antibiotic-producing actinobacterium isolated from marine sediment.</title>
        <authorList>
            <person name="Uemura M."/>
            <person name="Hamada M."/>
            <person name="Hirano S."/>
            <person name="Kobayashi K."/>
            <person name="Ohshiro T."/>
            <person name="Kobayashi T."/>
            <person name="Terahara T."/>
        </authorList>
    </citation>
    <scope>NUCLEOTIDE SEQUENCE</scope>
    <source>
        <strain evidence="6">KM77-8</strain>
    </source>
</reference>
<dbReference type="FunFam" id="1.10.1200.10:FF:000007">
    <property type="entry name" value="Probable polyketide synthase pks17"/>
    <property type="match status" value="1"/>
</dbReference>
<dbReference type="GO" id="GO:0004312">
    <property type="term" value="F:fatty acid synthase activity"/>
    <property type="evidence" value="ECO:0007669"/>
    <property type="project" value="TreeGrafter"/>
</dbReference>
<dbReference type="InterPro" id="IPR020806">
    <property type="entry name" value="PKS_PP-bd"/>
</dbReference>
<dbReference type="EMBL" id="AP035768">
    <property type="protein sequence ID" value="BFO16904.1"/>
    <property type="molecule type" value="Genomic_DNA"/>
</dbReference>
<dbReference type="GO" id="GO:0006633">
    <property type="term" value="P:fatty acid biosynthetic process"/>
    <property type="evidence" value="ECO:0007669"/>
    <property type="project" value="TreeGrafter"/>
</dbReference>
<evidence type="ECO:0000313" key="6">
    <source>
        <dbReference type="EMBL" id="BFO16904.1"/>
    </source>
</evidence>
<dbReference type="GO" id="GO:0031177">
    <property type="term" value="F:phosphopantetheine binding"/>
    <property type="evidence" value="ECO:0007669"/>
    <property type="project" value="InterPro"/>
</dbReference>
<evidence type="ECO:0000256" key="3">
    <source>
        <dbReference type="ARBA" id="ARBA00022679"/>
    </source>
</evidence>
<name>A0AAT9HHQ7_9ACTN</name>
<proteinExistence type="predicted"/>
<evidence type="ECO:0000256" key="4">
    <source>
        <dbReference type="ARBA" id="ARBA00023268"/>
    </source>
</evidence>
<keyword evidence="2" id="KW-0597">Phosphoprotein</keyword>
<dbReference type="InterPro" id="IPR036736">
    <property type="entry name" value="ACP-like_sf"/>
</dbReference>
<dbReference type="AlphaFoldDB" id="A0AAT9HHQ7"/>
<sequence length="177" mass="18477">MASLKQQLAGLPTQEQEALLLDVVRTHAATILGHAGPEAIEPDRAFSELGFDSLSAVEFRNALGGLTDLRLPPTLVFDYPNARALADHVRAELVPDTGADADGVGDAEIRAVLRSIPLTRLRDAGLLDVLLELGGVSADDIHTGPDEDDGVSSDSIDDMDAESLISLALGGGETGDL</sequence>
<dbReference type="PROSITE" id="PS50075">
    <property type="entry name" value="CARRIER"/>
    <property type="match status" value="1"/>
</dbReference>
<feature type="domain" description="Carrier" evidence="5">
    <location>
        <begin position="18"/>
        <end position="93"/>
    </location>
</feature>
<keyword evidence="4" id="KW-0511">Multifunctional enzyme</keyword>
<dbReference type="PANTHER" id="PTHR43775">
    <property type="entry name" value="FATTY ACID SYNTHASE"/>
    <property type="match status" value="1"/>
</dbReference>
<gene>
    <name evidence="6" type="ORF">SHKM778_32920</name>
</gene>
<keyword evidence="1" id="KW-0596">Phosphopantetheine</keyword>
<keyword evidence="3" id="KW-0808">Transferase</keyword>
<dbReference type="Gene3D" id="1.10.1200.10">
    <property type="entry name" value="ACP-like"/>
    <property type="match status" value="1"/>
</dbReference>
<evidence type="ECO:0000259" key="5">
    <source>
        <dbReference type="PROSITE" id="PS50075"/>
    </source>
</evidence>
<accession>A0AAT9HHQ7</accession>
<dbReference type="GO" id="GO:0017000">
    <property type="term" value="P:antibiotic biosynthetic process"/>
    <property type="evidence" value="ECO:0007669"/>
    <property type="project" value="UniProtKB-ARBA"/>
</dbReference>